<organism evidence="1">
    <name type="scientific">Arion vulgaris</name>
    <dbReference type="NCBI Taxonomy" id="1028688"/>
    <lineage>
        <taxon>Eukaryota</taxon>
        <taxon>Metazoa</taxon>
        <taxon>Spiralia</taxon>
        <taxon>Lophotrochozoa</taxon>
        <taxon>Mollusca</taxon>
        <taxon>Gastropoda</taxon>
        <taxon>Heterobranchia</taxon>
        <taxon>Euthyneura</taxon>
        <taxon>Panpulmonata</taxon>
        <taxon>Eupulmonata</taxon>
        <taxon>Stylommatophora</taxon>
        <taxon>Helicina</taxon>
        <taxon>Arionoidea</taxon>
        <taxon>Arionidae</taxon>
        <taxon>Arion</taxon>
    </lineage>
</organism>
<reference evidence="1" key="1">
    <citation type="submission" date="2014-12" db="EMBL/GenBank/DDBJ databases">
        <title>Insight into the proteome of Arion vulgaris.</title>
        <authorList>
            <person name="Aradska J."/>
            <person name="Bulat T."/>
            <person name="Smidak R."/>
            <person name="Sarate P."/>
            <person name="Gangsoo J."/>
            <person name="Sialana F."/>
            <person name="Bilban M."/>
            <person name="Lubec G."/>
        </authorList>
    </citation>
    <scope>NUCLEOTIDE SEQUENCE</scope>
    <source>
        <tissue evidence="1">Skin</tissue>
    </source>
</reference>
<accession>A0A0B6Z4U5</accession>
<name>A0A0B6Z4U5_9EUPU</name>
<dbReference type="EMBL" id="HACG01016041">
    <property type="protein sequence ID" value="CEK62906.1"/>
    <property type="molecule type" value="Transcribed_RNA"/>
</dbReference>
<gene>
    <name evidence="1" type="primary">ORF46467</name>
</gene>
<evidence type="ECO:0000313" key="1">
    <source>
        <dbReference type="EMBL" id="CEK62906.1"/>
    </source>
</evidence>
<proteinExistence type="predicted"/>
<dbReference type="AlphaFoldDB" id="A0A0B6Z4U5"/>
<protein>
    <submittedName>
        <fullName evidence="1">Uncharacterized protein</fullName>
    </submittedName>
</protein>
<sequence length="62" mass="6994">MVDCSLAKLKKEPYVDGVSLGTEECWTILKNHKKNSRKNGTKLLRLYASQGTDKNKSSFFSV</sequence>